<dbReference type="InterPro" id="IPR003713">
    <property type="entry name" value="FliS"/>
</dbReference>
<accession>A0A1H3IWA1</accession>
<dbReference type="AlphaFoldDB" id="A0A1H3IWA1"/>
<dbReference type="Pfam" id="PF02561">
    <property type="entry name" value="FliS"/>
    <property type="match status" value="1"/>
</dbReference>
<dbReference type="OrthoDB" id="7355300at2"/>
<sequence>MNYAFARSQYKKSRQAGLSGSSDPHEMITLTLEELSRCLRNLQSPTIEHDKKKKYFSNAFTAVYILQTSLDFEKGGEIAENLFKLYEYCRNQLQKAMNSDHDAKLEACENILNDIIDAWGQIK</sequence>
<evidence type="ECO:0000256" key="5">
    <source>
        <dbReference type="ARBA" id="ARBA00023186"/>
    </source>
</evidence>
<evidence type="ECO:0000313" key="6">
    <source>
        <dbReference type="EMBL" id="SDY31559.1"/>
    </source>
</evidence>
<evidence type="ECO:0000256" key="1">
    <source>
        <dbReference type="ARBA" id="ARBA00004514"/>
    </source>
</evidence>
<organism evidence="6 7">
    <name type="scientific">Lentibacter algarum</name>
    <dbReference type="NCBI Taxonomy" id="576131"/>
    <lineage>
        <taxon>Bacteria</taxon>
        <taxon>Pseudomonadati</taxon>
        <taxon>Pseudomonadota</taxon>
        <taxon>Alphaproteobacteria</taxon>
        <taxon>Rhodobacterales</taxon>
        <taxon>Roseobacteraceae</taxon>
        <taxon>Lentibacter</taxon>
    </lineage>
</organism>
<evidence type="ECO:0000313" key="7">
    <source>
        <dbReference type="Proteomes" id="UP000199026"/>
    </source>
</evidence>
<dbReference type="PANTHER" id="PTHR34773">
    <property type="entry name" value="FLAGELLAR SECRETION CHAPERONE FLIS"/>
    <property type="match status" value="1"/>
</dbReference>
<dbReference type="Proteomes" id="UP000199026">
    <property type="component" value="Unassembled WGS sequence"/>
</dbReference>
<dbReference type="PANTHER" id="PTHR34773:SF1">
    <property type="entry name" value="FLAGELLAR SECRETION CHAPERONE FLIS"/>
    <property type="match status" value="1"/>
</dbReference>
<dbReference type="STRING" id="576131.SAMN05444486_1011289"/>
<keyword evidence="5" id="KW-0143">Chaperone</keyword>
<dbReference type="GO" id="GO:0071973">
    <property type="term" value="P:bacterial-type flagellum-dependent cell motility"/>
    <property type="evidence" value="ECO:0007669"/>
    <property type="project" value="TreeGrafter"/>
</dbReference>
<keyword evidence="6" id="KW-0966">Cell projection</keyword>
<dbReference type="GO" id="GO:0044780">
    <property type="term" value="P:bacterial-type flagellum assembly"/>
    <property type="evidence" value="ECO:0007669"/>
    <property type="project" value="InterPro"/>
</dbReference>
<comment type="similarity">
    <text evidence="2">Belongs to the FliS family.</text>
</comment>
<dbReference type="GO" id="GO:0005829">
    <property type="term" value="C:cytosol"/>
    <property type="evidence" value="ECO:0007669"/>
    <property type="project" value="UniProtKB-SubCell"/>
</dbReference>
<evidence type="ECO:0000256" key="2">
    <source>
        <dbReference type="ARBA" id="ARBA00008787"/>
    </source>
</evidence>
<keyword evidence="6" id="KW-0969">Cilium</keyword>
<evidence type="ECO:0000256" key="4">
    <source>
        <dbReference type="ARBA" id="ARBA00022795"/>
    </source>
</evidence>
<name>A0A1H3IWA1_9RHOB</name>
<protein>
    <submittedName>
        <fullName evidence="6">Flagellar protein FliS</fullName>
    </submittedName>
</protein>
<dbReference type="CDD" id="cd16098">
    <property type="entry name" value="FliS"/>
    <property type="match status" value="1"/>
</dbReference>
<dbReference type="EMBL" id="FNPR01000001">
    <property type="protein sequence ID" value="SDY31559.1"/>
    <property type="molecule type" value="Genomic_DNA"/>
</dbReference>
<gene>
    <name evidence="6" type="ORF">SAMN05444486_1011289</name>
</gene>
<dbReference type="Gene3D" id="1.20.120.340">
    <property type="entry name" value="Flagellar protein FliS"/>
    <property type="match status" value="1"/>
</dbReference>
<dbReference type="GeneID" id="78124056"/>
<dbReference type="SUPFAM" id="SSF101116">
    <property type="entry name" value="Flagellar export chaperone FliS"/>
    <property type="match status" value="1"/>
</dbReference>
<keyword evidence="4" id="KW-1005">Bacterial flagellum biogenesis</keyword>
<keyword evidence="3" id="KW-0963">Cytoplasm</keyword>
<evidence type="ECO:0000256" key="3">
    <source>
        <dbReference type="ARBA" id="ARBA00022490"/>
    </source>
</evidence>
<dbReference type="InterPro" id="IPR036584">
    <property type="entry name" value="FliS_sf"/>
</dbReference>
<reference evidence="6 7" key="1">
    <citation type="submission" date="2016-10" db="EMBL/GenBank/DDBJ databases">
        <authorList>
            <person name="de Groot N.N."/>
        </authorList>
    </citation>
    <scope>NUCLEOTIDE SEQUENCE [LARGE SCALE GENOMIC DNA]</scope>
    <source>
        <strain evidence="6 7">DSM 24677</strain>
    </source>
</reference>
<keyword evidence="7" id="KW-1185">Reference proteome</keyword>
<comment type="subcellular location">
    <subcellularLocation>
        <location evidence="1">Cytoplasm</location>
        <location evidence="1">Cytosol</location>
    </subcellularLocation>
</comment>
<dbReference type="RefSeq" id="WP_089888747.1">
    <property type="nucleotide sequence ID" value="NZ_FNPR01000001.1"/>
</dbReference>
<proteinExistence type="inferred from homology"/>
<keyword evidence="6" id="KW-0282">Flagellum</keyword>